<reference evidence="4 5" key="1">
    <citation type="journal article" date="2019" name="Genome Biol. Evol.">
        <title>Insights into the evolution of the New World diploid cottons (Gossypium, subgenus Houzingenia) based on genome sequencing.</title>
        <authorList>
            <person name="Grover C.E."/>
            <person name="Arick M.A. 2nd"/>
            <person name="Thrash A."/>
            <person name="Conover J.L."/>
            <person name="Sanders W.S."/>
            <person name="Peterson D.G."/>
            <person name="Frelichowski J.E."/>
            <person name="Scheffler J.A."/>
            <person name="Scheffler B.E."/>
            <person name="Wendel J.F."/>
        </authorList>
    </citation>
    <scope>NUCLEOTIDE SEQUENCE [LARGE SCALE GENOMIC DNA]</scope>
    <source>
        <strain evidence="4">27</strain>
        <tissue evidence="4">Leaf</tissue>
    </source>
</reference>
<gene>
    <name evidence="4" type="ORF">Godav_004762</name>
</gene>
<dbReference type="Proteomes" id="UP000593561">
    <property type="component" value="Unassembled WGS sequence"/>
</dbReference>
<dbReference type="Pfam" id="PF17766">
    <property type="entry name" value="fn3_6"/>
    <property type="match status" value="1"/>
</dbReference>
<dbReference type="Gene3D" id="3.40.50.200">
    <property type="entry name" value="Peptidase S8/S53 domain"/>
    <property type="match status" value="1"/>
</dbReference>
<organism evidence="4 5">
    <name type="scientific">Gossypium davidsonii</name>
    <name type="common">Davidson's cotton</name>
    <name type="synonym">Gossypium klotzschianum subsp. davidsonii</name>
    <dbReference type="NCBI Taxonomy" id="34287"/>
    <lineage>
        <taxon>Eukaryota</taxon>
        <taxon>Viridiplantae</taxon>
        <taxon>Streptophyta</taxon>
        <taxon>Embryophyta</taxon>
        <taxon>Tracheophyta</taxon>
        <taxon>Spermatophyta</taxon>
        <taxon>Magnoliopsida</taxon>
        <taxon>eudicotyledons</taxon>
        <taxon>Gunneridae</taxon>
        <taxon>Pentapetalae</taxon>
        <taxon>rosids</taxon>
        <taxon>malvids</taxon>
        <taxon>Malvales</taxon>
        <taxon>Malvaceae</taxon>
        <taxon>Malvoideae</taxon>
        <taxon>Gossypium</taxon>
    </lineage>
</organism>
<evidence type="ECO:0000256" key="2">
    <source>
        <dbReference type="ARBA" id="ARBA00022729"/>
    </source>
</evidence>
<dbReference type="InterPro" id="IPR045051">
    <property type="entry name" value="SBT"/>
</dbReference>
<name>A0A7J8SMU8_GOSDV</name>
<proteinExistence type="inferred from homology"/>
<comment type="caution">
    <text evidence="4">The sequence shown here is derived from an EMBL/GenBank/DDBJ whole genome shotgun (WGS) entry which is preliminary data.</text>
</comment>
<evidence type="ECO:0000256" key="1">
    <source>
        <dbReference type="ARBA" id="ARBA00011073"/>
    </source>
</evidence>
<evidence type="ECO:0000313" key="4">
    <source>
        <dbReference type="EMBL" id="MBA0627223.1"/>
    </source>
</evidence>
<dbReference type="Gene3D" id="2.60.40.2310">
    <property type="match status" value="1"/>
</dbReference>
<evidence type="ECO:0000313" key="5">
    <source>
        <dbReference type="Proteomes" id="UP000593561"/>
    </source>
</evidence>
<dbReference type="AlphaFoldDB" id="A0A7J8SMU8"/>
<dbReference type="GO" id="GO:0004252">
    <property type="term" value="F:serine-type endopeptidase activity"/>
    <property type="evidence" value="ECO:0007669"/>
    <property type="project" value="InterPro"/>
</dbReference>
<dbReference type="GO" id="GO:0006508">
    <property type="term" value="P:proteolysis"/>
    <property type="evidence" value="ECO:0007669"/>
    <property type="project" value="InterPro"/>
</dbReference>
<dbReference type="PANTHER" id="PTHR10795">
    <property type="entry name" value="PROPROTEIN CONVERTASE SUBTILISIN/KEXIN"/>
    <property type="match status" value="1"/>
</dbReference>
<evidence type="ECO:0000259" key="3">
    <source>
        <dbReference type="Pfam" id="PF17766"/>
    </source>
</evidence>
<dbReference type="EMBL" id="JABFAC010000010">
    <property type="protein sequence ID" value="MBA0627223.1"/>
    <property type="molecule type" value="Genomic_DNA"/>
</dbReference>
<feature type="domain" description="Subtilisin-like protease fibronectin type-III" evidence="3">
    <location>
        <begin position="72"/>
        <end position="169"/>
    </location>
</feature>
<comment type="similarity">
    <text evidence="1">Belongs to the peptidase S8 family.</text>
</comment>
<accession>A0A7J8SMU8</accession>
<sequence>MSSGMNSDAEFAYGSGHLNPIKAINPGLIYDSNEVDYINFLCGQGYDTRFLRQVTRDNTTCSAATNGTVLSDLNYPSFAVFTSSSTTVRHVFNRTVTNVGSPMATYRARVSFPTRTARVRVNPNVLSFTSVGQKLSFQVIIEGTMDASMVSGSLVWDDGVHKASSPIVVFASIS</sequence>
<protein>
    <recommendedName>
        <fullName evidence="3">Subtilisin-like protease fibronectin type-III domain-containing protein</fullName>
    </recommendedName>
</protein>
<keyword evidence="5" id="KW-1185">Reference proteome</keyword>
<keyword evidence="2" id="KW-0732">Signal</keyword>
<dbReference type="InterPro" id="IPR036852">
    <property type="entry name" value="Peptidase_S8/S53_dom_sf"/>
</dbReference>
<dbReference type="InterPro" id="IPR041469">
    <property type="entry name" value="Subtilisin-like_FN3"/>
</dbReference>